<name>A0A518JWJ4_9BACT</name>
<dbReference type="InterPro" id="IPR025851">
    <property type="entry name" value="SUKH-4"/>
</dbReference>
<keyword evidence="2" id="KW-1185">Reference proteome</keyword>
<organism evidence="1 2">
    <name type="scientific">Rosistilla carotiformis</name>
    <dbReference type="NCBI Taxonomy" id="2528017"/>
    <lineage>
        <taxon>Bacteria</taxon>
        <taxon>Pseudomonadati</taxon>
        <taxon>Planctomycetota</taxon>
        <taxon>Planctomycetia</taxon>
        <taxon>Pirellulales</taxon>
        <taxon>Pirellulaceae</taxon>
        <taxon>Rosistilla</taxon>
    </lineage>
</organism>
<dbReference type="AlphaFoldDB" id="A0A518JWJ4"/>
<reference evidence="1 2" key="1">
    <citation type="submission" date="2019-02" db="EMBL/GenBank/DDBJ databases">
        <title>Deep-cultivation of Planctomycetes and their phenomic and genomic characterization uncovers novel biology.</title>
        <authorList>
            <person name="Wiegand S."/>
            <person name="Jogler M."/>
            <person name="Boedeker C."/>
            <person name="Pinto D."/>
            <person name="Vollmers J."/>
            <person name="Rivas-Marin E."/>
            <person name="Kohn T."/>
            <person name="Peeters S.H."/>
            <person name="Heuer A."/>
            <person name="Rast P."/>
            <person name="Oberbeckmann S."/>
            <person name="Bunk B."/>
            <person name="Jeske O."/>
            <person name="Meyerdierks A."/>
            <person name="Storesund J.E."/>
            <person name="Kallscheuer N."/>
            <person name="Luecker S."/>
            <person name="Lage O.M."/>
            <person name="Pohl T."/>
            <person name="Merkel B.J."/>
            <person name="Hornburger P."/>
            <person name="Mueller R.-W."/>
            <person name="Bruemmer F."/>
            <person name="Labrenz M."/>
            <person name="Spormann A.M."/>
            <person name="Op den Camp H."/>
            <person name="Overmann J."/>
            <person name="Amann R."/>
            <person name="Jetten M.S.M."/>
            <person name="Mascher T."/>
            <person name="Medema M.H."/>
            <person name="Devos D.P."/>
            <person name="Kaster A.-K."/>
            <person name="Ovreas L."/>
            <person name="Rohde M."/>
            <person name="Galperin M.Y."/>
            <person name="Jogler C."/>
        </authorList>
    </citation>
    <scope>NUCLEOTIDE SEQUENCE [LARGE SCALE GENOMIC DNA]</scope>
    <source>
        <strain evidence="1 2">Poly24</strain>
    </source>
</reference>
<gene>
    <name evidence="1" type="ORF">Poly24_36210</name>
</gene>
<dbReference type="KEGG" id="rcf:Poly24_36210"/>
<dbReference type="Proteomes" id="UP000315082">
    <property type="component" value="Chromosome"/>
</dbReference>
<sequence length="175" mass="19216">MTPTEFKSRYIASLPDVPDELREELDLERFVAFDPQVVAAHELNPQDAAILTEVGLPNSASPWLTFDLDPKRRLSPIEGFPQMLAIGSNAYGDYVCLDMDTGAEVVYINHDNLNARVFINASVSTLAESLCLYLTHRHKGEPKDLLTAIGSIDPDAIADGTFWNHETTALAENGG</sequence>
<accession>A0A518JWJ4</accession>
<proteinExistence type="predicted"/>
<evidence type="ECO:0000313" key="1">
    <source>
        <dbReference type="EMBL" id="QDV69903.1"/>
    </source>
</evidence>
<dbReference type="OrthoDB" id="893152at2"/>
<dbReference type="Pfam" id="PF14435">
    <property type="entry name" value="SUKH-4"/>
    <property type="match status" value="1"/>
</dbReference>
<protein>
    <recommendedName>
        <fullName evidence="3">SMI1 / KNR4 family protein</fullName>
    </recommendedName>
</protein>
<dbReference type="EMBL" id="CP036348">
    <property type="protein sequence ID" value="QDV69903.1"/>
    <property type="molecule type" value="Genomic_DNA"/>
</dbReference>
<evidence type="ECO:0000313" key="2">
    <source>
        <dbReference type="Proteomes" id="UP000315082"/>
    </source>
</evidence>
<evidence type="ECO:0008006" key="3">
    <source>
        <dbReference type="Google" id="ProtNLM"/>
    </source>
</evidence>
<dbReference type="RefSeq" id="WP_145098204.1">
    <property type="nucleotide sequence ID" value="NZ_CP036348.1"/>
</dbReference>